<organism evidence="2 3">
    <name type="scientific">Heracleum sosnowskyi</name>
    <dbReference type="NCBI Taxonomy" id="360622"/>
    <lineage>
        <taxon>Eukaryota</taxon>
        <taxon>Viridiplantae</taxon>
        <taxon>Streptophyta</taxon>
        <taxon>Embryophyta</taxon>
        <taxon>Tracheophyta</taxon>
        <taxon>Spermatophyta</taxon>
        <taxon>Magnoliopsida</taxon>
        <taxon>eudicotyledons</taxon>
        <taxon>Gunneridae</taxon>
        <taxon>Pentapetalae</taxon>
        <taxon>asterids</taxon>
        <taxon>campanulids</taxon>
        <taxon>Apiales</taxon>
        <taxon>Apiaceae</taxon>
        <taxon>Apioideae</taxon>
        <taxon>apioid superclade</taxon>
        <taxon>Tordylieae</taxon>
        <taxon>Tordyliinae</taxon>
        <taxon>Heracleum</taxon>
    </lineage>
</organism>
<keyword evidence="3" id="KW-1185">Reference proteome</keyword>
<sequence>MNGGGELISFELRNDIFKLIEFPNVNFRSMSKIFDYEGCVGLILEGDDDESLTLWTLDDADDDGSDTVSWTKKINVETGFRIDWTTIYLGKGQFVTSERSKRIILYDYKKKEIRKFRHQTWYNVKPAHKYTESLVSVKGFTKY</sequence>
<proteinExistence type="predicted"/>
<dbReference type="AlphaFoldDB" id="A0AAD8IYK2"/>
<gene>
    <name evidence="2" type="ORF">POM88_012640</name>
</gene>
<dbReference type="InterPro" id="IPR013187">
    <property type="entry name" value="F-box-assoc_dom_typ3"/>
</dbReference>
<dbReference type="Proteomes" id="UP001237642">
    <property type="component" value="Unassembled WGS sequence"/>
</dbReference>
<dbReference type="EMBL" id="JAUIZM010000003">
    <property type="protein sequence ID" value="KAK1393584.1"/>
    <property type="molecule type" value="Genomic_DNA"/>
</dbReference>
<reference evidence="2" key="1">
    <citation type="submission" date="2023-02" db="EMBL/GenBank/DDBJ databases">
        <title>Genome of toxic invasive species Heracleum sosnowskyi carries increased number of genes despite the absence of recent whole-genome duplications.</title>
        <authorList>
            <person name="Schelkunov M."/>
            <person name="Shtratnikova V."/>
            <person name="Makarenko M."/>
            <person name="Klepikova A."/>
            <person name="Omelchenko D."/>
            <person name="Novikova G."/>
            <person name="Obukhova E."/>
            <person name="Bogdanov V."/>
            <person name="Penin A."/>
            <person name="Logacheva M."/>
        </authorList>
    </citation>
    <scope>NUCLEOTIDE SEQUENCE</scope>
    <source>
        <strain evidence="2">Hsosn_3</strain>
        <tissue evidence="2">Leaf</tissue>
    </source>
</reference>
<evidence type="ECO:0000259" key="1">
    <source>
        <dbReference type="Pfam" id="PF08268"/>
    </source>
</evidence>
<feature type="domain" description="F-box associated beta-propeller type 3" evidence="1">
    <location>
        <begin position="7"/>
        <end position="126"/>
    </location>
</feature>
<name>A0AAD8IYK2_9APIA</name>
<comment type="caution">
    <text evidence="2">The sequence shown here is derived from an EMBL/GenBank/DDBJ whole genome shotgun (WGS) entry which is preliminary data.</text>
</comment>
<accession>A0AAD8IYK2</accession>
<reference evidence="2" key="2">
    <citation type="submission" date="2023-05" db="EMBL/GenBank/DDBJ databases">
        <authorList>
            <person name="Schelkunov M.I."/>
        </authorList>
    </citation>
    <scope>NUCLEOTIDE SEQUENCE</scope>
    <source>
        <strain evidence="2">Hsosn_3</strain>
        <tissue evidence="2">Leaf</tissue>
    </source>
</reference>
<protein>
    <recommendedName>
        <fullName evidence="1">F-box associated beta-propeller type 3 domain-containing protein</fullName>
    </recommendedName>
</protein>
<evidence type="ECO:0000313" key="2">
    <source>
        <dbReference type="EMBL" id="KAK1393584.1"/>
    </source>
</evidence>
<dbReference type="Pfam" id="PF08268">
    <property type="entry name" value="FBA_3"/>
    <property type="match status" value="1"/>
</dbReference>
<evidence type="ECO:0000313" key="3">
    <source>
        <dbReference type="Proteomes" id="UP001237642"/>
    </source>
</evidence>